<evidence type="ECO:0000313" key="2">
    <source>
        <dbReference type="Proteomes" id="UP000327000"/>
    </source>
</evidence>
<comment type="caution">
    <text evidence="1">The sequence shown here is derived from an EMBL/GenBank/DDBJ whole genome shotgun (WGS) entry which is preliminary data.</text>
</comment>
<reference evidence="1 2" key="1">
    <citation type="journal article" date="2019" name="Microb. Cell Fact.">
        <title>Exploring novel herbicidin analogues by transcriptional regulator overexpression and MS/MS molecular networking.</title>
        <authorList>
            <person name="Shi Y."/>
            <person name="Gu R."/>
            <person name="Li Y."/>
            <person name="Wang X."/>
            <person name="Ren W."/>
            <person name="Li X."/>
            <person name="Wang L."/>
            <person name="Xie Y."/>
            <person name="Hong B."/>
        </authorList>
    </citation>
    <scope>NUCLEOTIDE SEQUENCE [LARGE SCALE GENOMIC DNA]</scope>
    <source>
        <strain evidence="1 2">US-43</strain>
    </source>
</reference>
<dbReference type="RefSeq" id="WP_152263829.1">
    <property type="nucleotide sequence ID" value="NZ_VOKX01000027.1"/>
</dbReference>
<keyword evidence="2" id="KW-1185">Reference proteome</keyword>
<dbReference type="Proteomes" id="UP000327000">
    <property type="component" value="Unassembled WGS sequence"/>
</dbReference>
<sequence length="491" mass="51425">MILIVPPGADPTLRLTEVPDGATVVDVGRRFVAELTRQAARGALRTRSRAPGDRLMATAGTRALGDASRPRLHRLRGLGAVLGALHEPGHGVRLRLDDLEPADGSLESAADVLRAAAAPAPYDGALAGACADVPRAAVVRLVVEREQQVPAAVALARALLPRARRLELTGRWATAHAPALGHLPPFADARLTPAPRGLAWELADPFGPAPDDGLRWRERAADPLPSGPWAGRVGLRELVGGVVPETAGAAVETSPRPDRHPRLAVIGVCAAADRAVGRGGTVLSWDRLASAVGAARDRGTTVVAELWLGAPGIPPEAAEEALARLEGAVDRVIGLRHFDWPADWAEPFWASAPVTLGDAGPDLARRRPVLDPAPPSAERLTALAAALARPLARAGRLAPGRVAGAYLPPPGPHPDSVRGLDPDVVVGRRSARADRALAVNLRTGACSYVSLRVADAIDRYRDGYTLREALRPLSPRAVRALRDGGVLGQVP</sequence>
<dbReference type="AlphaFoldDB" id="A0A5N5W822"/>
<gene>
    <name evidence="1" type="ORF">FRZ00_15045</name>
</gene>
<name>A0A5N5W822_STRMB</name>
<accession>A0A5N5W822</accession>
<organism evidence="1 2">
    <name type="scientific">Streptomyces mobaraensis</name>
    <name type="common">Streptoverticillium mobaraense</name>
    <dbReference type="NCBI Taxonomy" id="35621"/>
    <lineage>
        <taxon>Bacteria</taxon>
        <taxon>Bacillati</taxon>
        <taxon>Actinomycetota</taxon>
        <taxon>Actinomycetes</taxon>
        <taxon>Kitasatosporales</taxon>
        <taxon>Streptomycetaceae</taxon>
        <taxon>Streptomyces</taxon>
    </lineage>
</organism>
<proteinExistence type="predicted"/>
<protein>
    <submittedName>
        <fullName evidence="1">Uncharacterized protein</fullName>
    </submittedName>
</protein>
<dbReference type="OrthoDB" id="5379325at2"/>
<dbReference type="EMBL" id="VOKX01000027">
    <property type="protein sequence ID" value="KAB7845024.1"/>
    <property type="molecule type" value="Genomic_DNA"/>
</dbReference>
<evidence type="ECO:0000313" key="1">
    <source>
        <dbReference type="EMBL" id="KAB7845024.1"/>
    </source>
</evidence>